<dbReference type="GO" id="GO:0008270">
    <property type="term" value="F:zinc ion binding"/>
    <property type="evidence" value="ECO:0007669"/>
    <property type="project" value="UniProtKB-KW"/>
</dbReference>
<dbReference type="STRING" id="1156395.DBT_0370"/>
<dbReference type="GO" id="GO:0006281">
    <property type="term" value="P:DNA repair"/>
    <property type="evidence" value="ECO:0007669"/>
    <property type="project" value="UniProtKB-UniRule"/>
</dbReference>
<dbReference type="PATRIC" id="fig|1156395.6.peg.375"/>
<evidence type="ECO:0000256" key="5">
    <source>
        <dbReference type="ARBA" id="ARBA00023172"/>
    </source>
</evidence>
<comment type="caution">
    <text evidence="9">The sequence shown here is derived from an EMBL/GenBank/DDBJ whole genome shotgun (WGS) entry which is preliminary data.</text>
</comment>
<dbReference type="PROSITE" id="PS01300">
    <property type="entry name" value="RECR"/>
    <property type="match status" value="1"/>
</dbReference>
<dbReference type="InterPro" id="IPR034137">
    <property type="entry name" value="TOPRIM_RecR"/>
</dbReference>
<dbReference type="Pfam" id="PF02132">
    <property type="entry name" value="RecR_ZnF"/>
    <property type="match status" value="1"/>
</dbReference>
<evidence type="ECO:0000256" key="3">
    <source>
        <dbReference type="ARBA" id="ARBA00022771"/>
    </source>
</evidence>
<dbReference type="InterPro" id="IPR000093">
    <property type="entry name" value="DNA_Rcmb_RecR"/>
</dbReference>
<dbReference type="Gene3D" id="3.40.1360.10">
    <property type="match status" value="1"/>
</dbReference>
<accession>A0A1B9F9J4</accession>
<dbReference type="PANTHER" id="PTHR30446">
    <property type="entry name" value="RECOMBINATION PROTEIN RECR"/>
    <property type="match status" value="1"/>
</dbReference>
<comment type="similarity">
    <text evidence="7">Belongs to the RecR family.</text>
</comment>
<dbReference type="PROSITE" id="PS50880">
    <property type="entry name" value="TOPRIM"/>
    <property type="match status" value="1"/>
</dbReference>
<feature type="domain" description="Toprim" evidence="8">
    <location>
        <begin position="85"/>
        <end position="185"/>
    </location>
</feature>
<evidence type="ECO:0000313" key="10">
    <source>
        <dbReference type="Proteomes" id="UP000093080"/>
    </source>
</evidence>
<keyword evidence="2 7" id="KW-0227">DNA damage</keyword>
<dbReference type="Pfam" id="PF13662">
    <property type="entry name" value="Toprim_4"/>
    <property type="match status" value="1"/>
</dbReference>
<dbReference type="Pfam" id="PF21176">
    <property type="entry name" value="RecR_HhH"/>
    <property type="match status" value="1"/>
</dbReference>
<keyword evidence="3 7" id="KW-0863">Zinc-finger</keyword>
<evidence type="ECO:0000256" key="6">
    <source>
        <dbReference type="ARBA" id="ARBA00023204"/>
    </source>
</evidence>
<dbReference type="SUPFAM" id="SSF111304">
    <property type="entry name" value="Recombination protein RecR"/>
    <property type="match status" value="1"/>
</dbReference>
<dbReference type="Gene3D" id="1.10.8.420">
    <property type="entry name" value="RecR Domain 1"/>
    <property type="match status" value="1"/>
</dbReference>
<dbReference type="GO" id="GO:0003677">
    <property type="term" value="F:DNA binding"/>
    <property type="evidence" value="ECO:0007669"/>
    <property type="project" value="UniProtKB-UniRule"/>
</dbReference>
<feature type="zinc finger region" description="C4-type" evidence="7">
    <location>
        <begin position="62"/>
        <end position="77"/>
    </location>
</feature>
<dbReference type="AlphaFoldDB" id="A0A1B9F9J4"/>
<dbReference type="GO" id="GO:0006310">
    <property type="term" value="P:DNA recombination"/>
    <property type="evidence" value="ECO:0007669"/>
    <property type="project" value="UniProtKB-UniRule"/>
</dbReference>
<keyword evidence="10" id="KW-1185">Reference proteome</keyword>
<dbReference type="NCBIfam" id="TIGR00615">
    <property type="entry name" value="recR"/>
    <property type="match status" value="1"/>
</dbReference>
<evidence type="ECO:0000313" key="9">
    <source>
        <dbReference type="EMBL" id="OCC16553.1"/>
    </source>
</evidence>
<sequence>MRMASKALPPALQRLVENLSMLPGIGEKTATRLALTILRWPQNRAKELGQSIIELHERIKLCSMCFTFSEDDPCSICSDHKRDHSLICIIEDPGDIVAIEKAGVFNGLYHVLHGALSPMDGIGPQELKINELLIRIDNGKKQGTPIKEIIIATSSTAQGEATASYLSDLLTNKGVKVSRIACGIPIGMDIKYADPMTLKQAISARNLL</sequence>
<dbReference type="Proteomes" id="UP000093080">
    <property type="component" value="Unassembled WGS sequence"/>
</dbReference>
<dbReference type="Gene3D" id="3.30.60.80">
    <property type="match status" value="1"/>
</dbReference>
<name>A0A1B9F9J4_9BACT</name>
<dbReference type="CDD" id="cd01025">
    <property type="entry name" value="TOPRIM_recR"/>
    <property type="match status" value="1"/>
</dbReference>
<dbReference type="InterPro" id="IPR006171">
    <property type="entry name" value="TOPRIM_dom"/>
</dbReference>
<evidence type="ECO:0000259" key="8">
    <source>
        <dbReference type="PROSITE" id="PS50880"/>
    </source>
</evidence>
<keyword evidence="6 7" id="KW-0234">DNA repair</keyword>
<evidence type="ECO:0000256" key="2">
    <source>
        <dbReference type="ARBA" id="ARBA00022763"/>
    </source>
</evidence>
<evidence type="ECO:0000256" key="4">
    <source>
        <dbReference type="ARBA" id="ARBA00022833"/>
    </source>
</evidence>
<reference evidence="9 10" key="1">
    <citation type="submission" date="2016-06" db="EMBL/GenBank/DDBJ databases">
        <title>Respiratory ammonification of nitrate coupled to the oxidation of elemental sulfur in deep-sea autotrophic thermophilic bacteria.</title>
        <authorList>
            <person name="Slobodkina G.B."/>
            <person name="Mardanov A.V."/>
            <person name="Ravin N.V."/>
            <person name="Frolova A.A."/>
            <person name="Viryasiv M.B."/>
            <person name="Chernyh N.A."/>
            <person name="Bonch-Osmolovskaya E.A."/>
            <person name="Slobodkin A.I."/>
        </authorList>
    </citation>
    <scope>NUCLEOTIDE SEQUENCE [LARGE SCALE GENOMIC DNA]</scope>
    <source>
        <strain evidence="9 10">S69</strain>
    </source>
</reference>
<gene>
    <name evidence="7" type="primary">recR</name>
    <name evidence="9" type="ORF">DBT_0370</name>
</gene>
<proteinExistence type="inferred from homology"/>
<dbReference type="Gene3D" id="6.10.250.240">
    <property type="match status" value="1"/>
</dbReference>
<keyword evidence="1 7" id="KW-0479">Metal-binding</keyword>
<dbReference type="InterPro" id="IPR015967">
    <property type="entry name" value="Rcmb_RecR_Znf"/>
</dbReference>
<comment type="function">
    <text evidence="7">May play a role in DNA repair. It seems to be involved in an RecBC-independent recombinational process of DNA repair. It may act with RecF and RecO.</text>
</comment>
<dbReference type="InterPro" id="IPR023627">
    <property type="entry name" value="Rcmb_RecR"/>
</dbReference>
<protein>
    <recommendedName>
        <fullName evidence="7">Recombination protein RecR</fullName>
    </recommendedName>
</protein>
<keyword evidence="5 7" id="KW-0233">DNA recombination</keyword>
<evidence type="ECO:0000256" key="7">
    <source>
        <dbReference type="HAMAP-Rule" id="MF_00017"/>
    </source>
</evidence>
<keyword evidence="4 7" id="KW-0862">Zinc</keyword>
<dbReference type="PANTHER" id="PTHR30446:SF0">
    <property type="entry name" value="RECOMBINATION PROTEIN RECR"/>
    <property type="match status" value="1"/>
</dbReference>
<dbReference type="Pfam" id="PF21175">
    <property type="entry name" value="RecR_C"/>
    <property type="match status" value="1"/>
</dbReference>
<dbReference type="SMART" id="SM00493">
    <property type="entry name" value="TOPRIM"/>
    <property type="match status" value="1"/>
</dbReference>
<organism evidence="9 10">
    <name type="scientific">Dissulfuribacter thermophilus</name>
    <dbReference type="NCBI Taxonomy" id="1156395"/>
    <lineage>
        <taxon>Bacteria</taxon>
        <taxon>Pseudomonadati</taxon>
        <taxon>Thermodesulfobacteriota</taxon>
        <taxon>Dissulfuribacteria</taxon>
        <taxon>Dissulfuribacterales</taxon>
        <taxon>Dissulfuribacteraceae</taxon>
        <taxon>Dissulfuribacter</taxon>
    </lineage>
</organism>
<dbReference type="HAMAP" id="MF_00017">
    <property type="entry name" value="RecR"/>
    <property type="match status" value="1"/>
</dbReference>
<evidence type="ECO:0000256" key="1">
    <source>
        <dbReference type="ARBA" id="ARBA00022723"/>
    </source>
</evidence>
<dbReference type="EMBL" id="MAGO01000001">
    <property type="protein sequence ID" value="OCC16553.1"/>
    <property type="molecule type" value="Genomic_DNA"/>
</dbReference>